<dbReference type="InterPro" id="IPR006026">
    <property type="entry name" value="Peptidase_Metallo"/>
</dbReference>
<dbReference type="InterPro" id="IPR037221">
    <property type="entry name" value="H-type_lectin_dom_sf"/>
</dbReference>
<dbReference type="Pfam" id="PF09458">
    <property type="entry name" value="H_lectin"/>
    <property type="match status" value="3"/>
</dbReference>
<accession>A0A4S4KIV3</accession>
<dbReference type="GO" id="GO:0046871">
    <property type="term" value="F:N-acetylgalactosamine binding"/>
    <property type="evidence" value="ECO:0007669"/>
    <property type="project" value="TreeGrafter"/>
</dbReference>
<dbReference type="Gene3D" id="2.60.40.2080">
    <property type="match status" value="3"/>
</dbReference>
<dbReference type="AlphaFoldDB" id="A0A4S4KIV3"/>
<dbReference type="Gene3D" id="3.40.390.10">
    <property type="entry name" value="Collagenase (Catalytic Domain)"/>
    <property type="match status" value="1"/>
</dbReference>
<evidence type="ECO:0000313" key="2">
    <source>
        <dbReference type="EMBL" id="THG98103.1"/>
    </source>
</evidence>
<dbReference type="GO" id="GO:0008270">
    <property type="term" value="F:zinc ion binding"/>
    <property type="evidence" value="ECO:0007669"/>
    <property type="project" value="InterPro"/>
</dbReference>
<dbReference type="SUPFAM" id="SSF55486">
    <property type="entry name" value="Metalloproteases ('zincins'), catalytic domain"/>
    <property type="match status" value="1"/>
</dbReference>
<dbReference type="GO" id="GO:0070492">
    <property type="term" value="F:oligosaccharide binding"/>
    <property type="evidence" value="ECO:0007669"/>
    <property type="project" value="TreeGrafter"/>
</dbReference>
<evidence type="ECO:0000259" key="1">
    <source>
        <dbReference type="SMART" id="SM00235"/>
    </source>
</evidence>
<comment type="caution">
    <text evidence="2">The sequence shown here is derived from an EMBL/GenBank/DDBJ whole genome shotgun (WGS) entry which is preliminary data.</text>
</comment>
<dbReference type="InterPro" id="IPR019019">
    <property type="entry name" value="H-type_lectin_domain"/>
</dbReference>
<dbReference type="GO" id="GO:0098609">
    <property type="term" value="P:cell-cell adhesion"/>
    <property type="evidence" value="ECO:0007669"/>
    <property type="project" value="TreeGrafter"/>
</dbReference>
<evidence type="ECO:0000313" key="3">
    <source>
        <dbReference type="Proteomes" id="UP000309038"/>
    </source>
</evidence>
<protein>
    <recommendedName>
        <fullName evidence="1">Peptidase metallopeptidase domain-containing protein</fullName>
    </recommendedName>
</protein>
<dbReference type="PANTHER" id="PTHR46938">
    <property type="entry name" value="DISCOIDIN-1 SUBUNIT A-RELATED-RELATED"/>
    <property type="match status" value="1"/>
</dbReference>
<organism evidence="2 3">
    <name type="scientific">Hermanssonia centrifuga</name>
    <dbReference type="NCBI Taxonomy" id="98765"/>
    <lineage>
        <taxon>Eukaryota</taxon>
        <taxon>Fungi</taxon>
        <taxon>Dikarya</taxon>
        <taxon>Basidiomycota</taxon>
        <taxon>Agaricomycotina</taxon>
        <taxon>Agaricomycetes</taxon>
        <taxon>Polyporales</taxon>
        <taxon>Meruliaceae</taxon>
        <taxon>Hermanssonia</taxon>
    </lineage>
</organism>
<proteinExistence type="predicted"/>
<dbReference type="GO" id="GO:0006508">
    <property type="term" value="P:proteolysis"/>
    <property type="evidence" value="ECO:0007669"/>
    <property type="project" value="InterPro"/>
</dbReference>
<name>A0A4S4KIV3_9APHY</name>
<dbReference type="InterPro" id="IPR024079">
    <property type="entry name" value="MetalloPept_cat_dom_sf"/>
</dbReference>
<dbReference type="GO" id="GO:0030247">
    <property type="term" value="F:polysaccharide binding"/>
    <property type="evidence" value="ECO:0007669"/>
    <property type="project" value="TreeGrafter"/>
</dbReference>
<dbReference type="Proteomes" id="UP000309038">
    <property type="component" value="Unassembled WGS sequence"/>
</dbReference>
<gene>
    <name evidence="2" type="ORF">EW026_g4046</name>
</gene>
<dbReference type="GO" id="GO:0009986">
    <property type="term" value="C:cell surface"/>
    <property type="evidence" value="ECO:0007669"/>
    <property type="project" value="TreeGrafter"/>
</dbReference>
<reference evidence="2 3" key="1">
    <citation type="submission" date="2019-02" db="EMBL/GenBank/DDBJ databases">
        <title>Genome sequencing of the rare red list fungi Phlebia centrifuga.</title>
        <authorList>
            <person name="Buettner E."/>
            <person name="Kellner H."/>
        </authorList>
    </citation>
    <scope>NUCLEOTIDE SEQUENCE [LARGE SCALE GENOMIC DNA]</scope>
    <source>
        <strain evidence="2 3">DSM 108282</strain>
    </source>
</reference>
<dbReference type="CDD" id="cd04327">
    <property type="entry name" value="ZnMc_MMP_like_3"/>
    <property type="match status" value="1"/>
</dbReference>
<sequence>MLSWYRSPEAEEGSQGKLNLCVVPQISLPIMSQLHSCAQLFLPAEDSERAIQAALAENPKNAIHHSGTGHIALALSVRKLWAAGRTLRVSFRGGSDFVRSKVKQYAAIWSQYANIHFEFVAQEPAEIRVAFELNGQSWSYVGTDCLAIAAADPTMNLGWFTDSTPDEEFSRTTIHEFGHAIGCIHEHQQPKAKINWNKEVVYRYYAENDNWSREYVDQQVFAKYDAVRDNIESSKFDGSSIMEYPIPPGFTTDGFTVGWNNHLSANDIDFIGRMYPFHPSTKTALETGSFNTMSIRSCDRPAHENVGTVSFALQRPSPPTLLLGLNWFDIGPGVKLRLLCKVPDVGKTSARVNLQSWGDTTHSSSGCSWLTAPGGDSDFQSGQFSTADDHDSSKPQALTSRDITFAKSYSAPPKVVVWLDSIDVDHECNPRVIVFADNIKADGFTIHVDTWGGSKLYLGGATWAAYSASRTDIRSGSYNITDVRSSDKPQLLNAGQVAFGGATFSKPPNVFMALNSIDVGPGTNARIRLSASDIMTSGMTWHLDAWSDTILYSAGASYIAFNQ</sequence>
<dbReference type="EMBL" id="SGPJ01000135">
    <property type="protein sequence ID" value="THG98103.1"/>
    <property type="molecule type" value="Genomic_DNA"/>
</dbReference>
<dbReference type="SUPFAM" id="SSF141086">
    <property type="entry name" value="Agglutinin HPA-like"/>
    <property type="match status" value="3"/>
</dbReference>
<dbReference type="GO" id="GO:0008237">
    <property type="term" value="F:metallopeptidase activity"/>
    <property type="evidence" value="ECO:0007669"/>
    <property type="project" value="InterPro"/>
</dbReference>
<dbReference type="SMART" id="SM00235">
    <property type="entry name" value="ZnMc"/>
    <property type="match status" value="1"/>
</dbReference>
<dbReference type="InterPro" id="IPR052487">
    <property type="entry name" value="Galactose-binding_lectin"/>
</dbReference>
<feature type="domain" description="Peptidase metallopeptidase" evidence="1">
    <location>
        <begin position="77"/>
        <end position="218"/>
    </location>
</feature>
<keyword evidence="3" id="KW-1185">Reference proteome</keyword>
<dbReference type="GO" id="GO:0098636">
    <property type="term" value="C:protein complex involved in cell adhesion"/>
    <property type="evidence" value="ECO:0007669"/>
    <property type="project" value="TreeGrafter"/>
</dbReference>